<evidence type="ECO:0000313" key="1">
    <source>
        <dbReference type="EMBL" id="JAG74851.1"/>
    </source>
</evidence>
<name>A0A0C9QND8_9HYME</name>
<accession>A0A0C9QND8</accession>
<gene>
    <name evidence="1" type="primary">At2g29910</name>
    <name evidence="1" type="ORF">g.24609</name>
</gene>
<dbReference type="EMBL" id="GBYB01005084">
    <property type="protein sequence ID" value="JAG74851.1"/>
    <property type="molecule type" value="Transcribed_RNA"/>
</dbReference>
<dbReference type="AlphaFoldDB" id="A0A0C9QND8"/>
<organism evidence="1">
    <name type="scientific">Fopius arisanus</name>
    <dbReference type="NCBI Taxonomy" id="64838"/>
    <lineage>
        <taxon>Eukaryota</taxon>
        <taxon>Metazoa</taxon>
        <taxon>Ecdysozoa</taxon>
        <taxon>Arthropoda</taxon>
        <taxon>Hexapoda</taxon>
        <taxon>Insecta</taxon>
        <taxon>Pterygota</taxon>
        <taxon>Neoptera</taxon>
        <taxon>Endopterygota</taxon>
        <taxon>Hymenoptera</taxon>
        <taxon>Apocrita</taxon>
        <taxon>Ichneumonoidea</taxon>
        <taxon>Braconidae</taxon>
        <taxon>Opiinae</taxon>
        <taxon>Fopius</taxon>
    </lineage>
</organism>
<protein>
    <submittedName>
        <fullName evidence="1">At2g29910 protein</fullName>
    </submittedName>
</protein>
<reference evidence="1" key="1">
    <citation type="submission" date="2015-01" db="EMBL/GenBank/DDBJ databases">
        <title>Transcriptome Assembly of Fopius arisanus.</title>
        <authorList>
            <person name="Geib S."/>
        </authorList>
    </citation>
    <scope>NUCLEOTIDE SEQUENCE</scope>
</reference>
<sequence>MAPGAMVICVELKIILGYRSDERMPPNAVTLSFELSCLSSIVTDQLQLNVSYLSISNCKIMSDEIEQMVRVPTDPLGRVLIFTSVARLLLMEKFEQMANY</sequence>
<proteinExistence type="predicted"/>